<organism evidence="1 2">
    <name type="scientific">Sphingomonas endophytica</name>
    <dbReference type="NCBI Taxonomy" id="869719"/>
    <lineage>
        <taxon>Bacteria</taxon>
        <taxon>Pseudomonadati</taxon>
        <taxon>Pseudomonadota</taxon>
        <taxon>Alphaproteobacteria</taxon>
        <taxon>Sphingomonadales</taxon>
        <taxon>Sphingomonadaceae</taxon>
        <taxon>Sphingomonas</taxon>
    </lineage>
</organism>
<sequence length="129" mass="13616">MATSAKEAVEAAIYEALSSSVTVARVYQDVPEDAPYPLVIIGDMSSARLPGKEPSRDRIVTVHIITLVEASERAPLLALLAQVDAALDGETLHQPGWTIVGAFENDDAVLGDDGDYSGVSIFSFVALEG</sequence>
<dbReference type="AlphaFoldDB" id="A0A147I3E6"/>
<reference evidence="1 2" key="1">
    <citation type="journal article" date="2016" name="Front. Microbiol.">
        <title>Genomic Resource of Rice Seed Associated Bacteria.</title>
        <authorList>
            <person name="Midha S."/>
            <person name="Bansal K."/>
            <person name="Sharma S."/>
            <person name="Kumar N."/>
            <person name="Patil P.P."/>
            <person name="Chaudhry V."/>
            <person name="Patil P.B."/>
        </authorList>
    </citation>
    <scope>NUCLEOTIDE SEQUENCE [LARGE SCALE GENOMIC DNA]</scope>
    <source>
        <strain evidence="1 2">NS334</strain>
    </source>
</reference>
<protein>
    <recommendedName>
        <fullName evidence="3">Gene transfer agent protein</fullName>
    </recommendedName>
</protein>
<evidence type="ECO:0000313" key="1">
    <source>
        <dbReference type="EMBL" id="KTT72620.1"/>
    </source>
</evidence>
<dbReference type="PATRIC" id="fig|869719.3.peg.1372"/>
<dbReference type="InterPro" id="IPR021508">
    <property type="entry name" value="Gp17-like"/>
</dbReference>
<comment type="caution">
    <text evidence="1">The sequence shown here is derived from an EMBL/GenBank/DDBJ whole genome shotgun (WGS) entry which is preliminary data.</text>
</comment>
<evidence type="ECO:0000313" key="2">
    <source>
        <dbReference type="Proteomes" id="UP000074310"/>
    </source>
</evidence>
<proteinExistence type="predicted"/>
<accession>A0A147I3E6</accession>
<dbReference type="Pfam" id="PF11367">
    <property type="entry name" value="Tail_completion_gp17"/>
    <property type="match status" value="1"/>
</dbReference>
<dbReference type="Gene3D" id="3.30.2000.30">
    <property type="match status" value="1"/>
</dbReference>
<dbReference type="EMBL" id="LDTB01000025">
    <property type="protein sequence ID" value="KTT72620.1"/>
    <property type="molecule type" value="Genomic_DNA"/>
</dbReference>
<dbReference type="InterPro" id="IPR053745">
    <property type="entry name" value="Viral_Tail_Comp_sf"/>
</dbReference>
<dbReference type="RefSeq" id="WP_058755538.1">
    <property type="nucleotide sequence ID" value="NZ_LDTB01000025.1"/>
</dbReference>
<evidence type="ECO:0008006" key="3">
    <source>
        <dbReference type="Google" id="ProtNLM"/>
    </source>
</evidence>
<name>A0A147I3E6_9SPHN</name>
<keyword evidence="2" id="KW-1185">Reference proteome</keyword>
<gene>
    <name evidence="1" type="ORF">NS334_08475</name>
</gene>
<dbReference type="Proteomes" id="UP000074310">
    <property type="component" value="Unassembled WGS sequence"/>
</dbReference>